<feature type="transmembrane region" description="Helical" evidence="1">
    <location>
        <begin position="250"/>
        <end position="269"/>
    </location>
</feature>
<dbReference type="OrthoDB" id="6843598at2"/>
<feature type="transmembrane region" description="Helical" evidence="1">
    <location>
        <begin position="207"/>
        <end position="229"/>
    </location>
</feature>
<evidence type="ECO:0000256" key="1">
    <source>
        <dbReference type="SAM" id="Phobius"/>
    </source>
</evidence>
<reference evidence="2 3" key="1">
    <citation type="submission" date="2019-04" db="EMBL/GenBank/DDBJ databases">
        <title>Phreatobacter aquaticus sp. nov.</title>
        <authorList>
            <person name="Choi A."/>
            <person name="Baek K."/>
        </authorList>
    </citation>
    <scope>NUCLEOTIDE SEQUENCE [LARGE SCALE GENOMIC DNA]</scope>
    <source>
        <strain evidence="2 3">NMCR1094</strain>
    </source>
</reference>
<accession>A0A4D7QPA2</accession>
<feature type="transmembrane region" description="Helical" evidence="1">
    <location>
        <begin position="81"/>
        <end position="100"/>
    </location>
</feature>
<keyword evidence="1" id="KW-0472">Membrane</keyword>
<feature type="transmembrane region" description="Helical" evidence="1">
    <location>
        <begin position="145"/>
        <end position="166"/>
    </location>
</feature>
<protein>
    <recommendedName>
        <fullName evidence="4">Bile acid:sodium symporter family protein</fullName>
    </recommendedName>
</protein>
<dbReference type="InterPro" id="IPR038770">
    <property type="entry name" value="Na+/solute_symporter_sf"/>
</dbReference>
<feature type="transmembrane region" description="Helical" evidence="1">
    <location>
        <begin position="54"/>
        <end position="75"/>
    </location>
</feature>
<keyword evidence="1" id="KW-0812">Transmembrane</keyword>
<dbReference type="Proteomes" id="UP000298588">
    <property type="component" value="Chromosome"/>
</dbReference>
<feature type="transmembrane region" description="Helical" evidence="1">
    <location>
        <begin position="28"/>
        <end position="47"/>
    </location>
</feature>
<gene>
    <name evidence="2" type="ORF">E8L99_17405</name>
</gene>
<dbReference type="Gene3D" id="1.20.1530.20">
    <property type="match status" value="1"/>
</dbReference>
<name>A0A4D7QPA2_9HYPH</name>
<evidence type="ECO:0000313" key="2">
    <source>
        <dbReference type="EMBL" id="QCK87406.1"/>
    </source>
</evidence>
<dbReference type="KEGG" id="paqt:E8L99_17405"/>
<dbReference type="EMBL" id="CP039865">
    <property type="protein sequence ID" value="QCK87406.1"/>
    <property type="molecule type" value="Genomic_DNA"/>
</dbReference>
<feature type="transmembrane region" description="Helical" evidence="1">
    <location>
        <begin position="112"/>
        <end position="133"/>
    </location>
</feature>
<keyword evidence="1" id="KW-1133">Transmembrane helix</keyword>
<evidence type="ECO:0008006" key="4">
    <source>
        <dbReference type="Google" id="ProtNLM"/>
    </source>
</evidence>
<dbReference type="AlphaFoldDB" id="A0A4D7QPA2"/>
<dbReference type="RefSeq" id="WP_137100735.1">
    <property type="nucleotide sequence ID" value="NZ_CP039865.1"/>
</dbReference>
<feature type="transmembrane region" description="Helical" evidence="1">
    <location>
        <begin position="178"/>
        <end position="201"/>
    </location>
</feature>
<proteinExistence type="predicted"/>
<evidence type="ECO:0000313" key="3">
    <source>
        <dbReference type="Proteomes" id="UP000298588"/>
    </source>
</evidence>
<organism evidence="2 3">
    <name type="scientific">Phreatobacter aquaticus</name>
    <dbReference type="NCBI Taxonomy" id="2570229"/>
    <lineage>
        <taxon>Bacteria</taxon>
        <taxon>Pseudomonadati</taxon>
        <taxon>Pseudomonadota</taxon>
        <taxon>Alphaproteobacteria</taxon>
        <taxon>Hyphomicrobiales</taxon>
        <taxon>Phreatobacteraceae</taxon>
        <taxon>Phreatobacter</taxon>
    </lineage>
</organism>
<sequence>MLTIGVLAGLVLPSLADACRPLLAPCVFIFVAGTFLRLDVAAVLLALRNPLFALGLPFVAIVLIPLSVGWVSTLVGWEAPIASALVLSLVAPPSSANAAIARMLKADDSVAFVVTTVATLALPLVAPAVLLAVGSSAASLNPLDLALRLFLLLGGAGLLAVALRGLAPVVVARSGSLFDGLVVGALFIFALATMSGVPQLIAADPVAVAGVVALAYGVNVGLMVIFTALTPGSMATRLGVGISMGNRNVGLIWAVLGTAIDPLVALYFAAAQFPIFTTPLLIRWVIGVLPARFQPDG</sequence>
<keyword evidence="3" id="KW-1185">Reference proteome</keyword>